<comment type="caution">
    <text evidence="2">The sequence shown here is derived from an EMBL/GenBank/DDBJ whole genome shotgun (WGS) entry which is preliminary data.</text>
</comment>
<organism evidence="2 3">
    <name type="scientific">Orbilia blumenaviensis</name>
    <dbReference type="NCBI Taxonomy" id="1796055"/>
    <lineage>
        <taxon>Eukaryota</taxon>
        <taxon>Fungi</taxon>
        <taxon>Dikarya</taxon>
        <taxon>Ascomycota</taxon>
        <taxon>Pezizomycotina</taxon>
        <taxon>Orbiliomycetes</taxon>
        <taxon>Orbiliales</taxon>
        <taxon>Orbiliaceae</taxon>
        <taxon>Orbilia</taxon>
    </lineage>
</organism>
<dbReference type="AlphaFoldDB" id="A0AAV9VGF4"/>
<dbReference type="PROSITE" id="PS50181">
    <property type="entry name" value="FBOX"/>
    <property type="match status" value="1"/>
</dbReference>
<accession>A0AAV9VGF4</accession>
<sequence length="561" mass="64848">MSEFSALPVEIKRCILSELNTNDLKEICNVSKSLCSIATPILYSTVRLKPHRTSGIETYQKDSLFNDERPNPRLGHIRNLQVVPPWTGRGLTSTSVRYIDSHIQPKLKDNRLLSLSLSSALRSGPDILPFLTRNTQLRAVSLNVPPLSQDAEWFNYLATNHHGLRTLSLQFLEILAREEDIATLTKLLRQSKTLHSLDLKFREPTYQPDPNPTPWASGLELLDTIFGMASLRELSLLGNSIPLGYWAEANPGKRVGKGLTLFRAEGVDRGELDGQMCARDDMFWFHSLDISTLKCLSLCLGVIYTAESNTSQHARYFERNNELRRMLTECGPLEAFRSCNLPQLTEFNPLDHCFFRVKDTLRKLRLCCSDWFGMEPFEGYLTHESHSAAERDIIAELKSLQILELTVNWLEWHISSESIQLVYILREPRFDPSAYDSADEDIEDLDAFLRAPARDVFLQVRAQQFAKLTQQTMLPSLKIVMFGKTNYFRDHCHTMRFDGEQGDRQEYPVLAYLVEREEDTDLPYGVAEPITFREMEVQYPWLYNGTWERKVWDETRNYRFW</sequence>
<dbReference type="InterPro" id="IPR032675">
    <property type="entry name" value="LRR_dom_sf"/>
</dbReference>
<protein>
    <recommendedName>
        <fullName evidence="1">F-box domain-containing protein</fullName>
    </recommendedName>
</protein>
<keyword evidence="3" id="KW-1185">Reference proteome</keyword>
<dbReference type="EMBL" id="JAVHNS010000003">
    <property type="protein sequence ID" value="KAK6360119.1"/>
    <property type="molecule type" value="Genomic_DNA"/>
</dbReference>
<reference evidence="2 3" key="1">
    <citation type="submission" date="2019-10" db="EMBL/GenBank/DDBJ databases">
        <authorList>
            <person name="Palmer J.M."/>
        </authorList>
    </citation>
    <scope>NUCLEOTIDE SEQUENCE [LARGE SCALE GENOMIC DNA]</scope>
    <source>
        <strain evidence="2 3">TWF730</strain>
    </source>
</reference>
<dbReference type="Gene3D" id="3.80.10.10">
    <property type="entry name" value="Ribonuclease Inhibitor"/>
    <property type="match status" value="1"/>
</dbReference>
<dbReference type="InterPro" id="IPR001810">
    <property type="entry name" value="F-box_dom"/>
</dbReference>
<dbReference type="Proteomes" id="UP001373714">
    <property type="component" value="Unassembled WGS sequence"/>
</dbReference>
<proteinExistence type="predicted"/>
<feature type="domain" description="F-box" evidence="1">
    <location>
        <begin position="1"/>
        <end position="46"/>
    </location>
</feature>
<name>A0AAV9VGF4_9PEZI</name>
<evidence type="ECO:0000259" key="1">
    <source>
        <dbReference type="PROSITE" id="PS50181"/>
    </source>
</evidence>
<gene>
    <name evidence="2" type="ORF">TWF730_006272</name>
</gene>
<evidence type="ECO:0000313" key="3">
    <source>
        <dbReference type="Proteomes" id="UP001373714"/>
    </source>
</evidence>
<evidence type="ECO:0000313" key="2">
    <source>
        <dbReference type="EMBL" id="KAK6360119.1"/>
    </source>
</evidence>